<reference evidence="2" key="1">
    <citation type="submission" date="2017-07" db="EMBL/GenBank/DDBJ databases">
        <title>Cobaviruses - a newly discovered phage group infecting protist-associated Rhodobacteraceae is ubiquitous in highly productive marine areas.</title>
        <authorList>
            <person name="Bischoff V."/>
            <person name="Bunk B."/>
            <person name="Meier-Kolthoff J."/>
            <person name="Sproer C."/>
            <person name="Poehlein A."/>
            <person name="Dogs M."/>
            <person name="Daniel R."/>
            <person name="Overmann J."/>
            <person name="Goker M."/>
            <person name="Simon M."/>
            <person name="Brinkhoff T."/>
            <person name="Moraru C."/>
        </authorList>
    </citation>
    <scope>NUCLEOTIDE SEQUENCE [LARGE SCALE GENOMIC DNA]</scope>
</reference>
<reference evidence="1 2" key="2">
    <citation type="journal article" date="2019" name="ISME J.">
        <title>Cobaviruses - a new globally distributed phage group infecting Rhodobacteraceae in marine ecosystems.</title>
        <authorList>
            <person name="Bischoff V."/>
            <person name="Bunk B."/>
            <person name="Meier-Kolthoff J.P."/>
            <person name="Sproer C."/>
            <person name="Poehlein A."/>
            <person name="Dogs M."/>
            <person name="Nguyen M."/>
            <person name="Petersen J."/>
            <person name="Daniel R."/>
            <person name="Overmann J."/>
            <person name="Goker M."/>
            <person name="Simon M."/>
            <person name="Brinkhoff T."/>
            <person name="Moraru C."/>
        </authorList>
    </citation>
    <scope>NUCLEOTIDE SEQUENCE [LARGE SCALE GENOMIC DNA]</scope>
</reference>
<sequence length="120" mass="13900">MTKRKFTPPKEFPAEYVDGYGCKVTILGRAYHNKERPLVGFDDEGCACNYAENGAYWPDDECKYDLHDIQKRITTWHNVYEGWVGASNKVNRGATENRLCVYRIERNEDGSNPEIFVEEV</sequence>
<organism evidence="1 2">
    <name type="scientific">Lentibacter phage vB_LenP_ICBM2</name>
    <dbReference type="NCBI Taxonomy" id="2847823"/>
    <lineage>
        <taxon>Viruses</taxon>
        <taxon>Duplodnaviria</taxon>
        <taxon>Heunggongvirae</taxon>
        <taxon>Uroviricota</taxon>
        <taxon>Caudoviricetes</taxon>
        <taxon>Zobellviridae</taxon>
        <taxon>Cobavirinae</taxon>
        <taxon>Veravirus</taxon>
        <taxon>Veravirus septentrionalis</taxon>
    </lineage>
</organism>
<dbReference type="EMBL" id="MF431616">
    <property type="protein sequence ID" value="AYP28077.1"/>
    <property type="molecule type" value="Genomic_DNA"/>
</dbReference>
<protein>
    <submittedName>
        <fullName evidence="1">Uncharacterized protein</fullName>
    </submittedName>
</protein>
<evidence type="ECO:0000313" key="1">
    <source>
        <dbReference type="EMBL" id="AYP28077.1"/>
    </source>
</evidence>
<gene>
    <name evidence="1" type="ORF">vBLenPICBM2__16</name>
</gene>
<keyword evidence="2" id="KW-1185">Reference proteome</keyword>
<dbReference type="Proteomes" id="UP000273515">
    <property type="component" value="Segment"/>
</dbReference>
<name>A0A3G2YRI2_9CAUD</name>
<evidence type="ECO:0000313" key="2">
    <source>
        <dbReference type="Proteomes" id="UP000273515"/>
    </source>
</evidence>
<proteinExistence type="predicted"/>
<accession>A0A3G2YRI2</accession>